<dbReference type="InterPro" id="IPR016024">
    <property type="entry name" value="ARM-type_fold"/>
</dbReference>
<dbReference type="Gene3D" id="1.25.10.10">
    <property type="entry name" value="Leucine-rich Repeat Variant"/>
    <property type="match status" value="1"/>
</dbReference>
<evidence type="ECO:0000313" key="4">
    <source>
        <dbReference type="EMBL" id="VDD90163.1"/>
    </source>
</evidence>
<accession>A0A0N4V505</accession>
<dbReference type="SUPFAM" id="SSF48371">
    <property type="entry name" value="ARM repeat"/>
    <property type="match status" value="1"/>
</dbReference>
<evidence type="ECO:0000256" key="2">
    <source>
        <dbReference type="ARBA" id="ARBA00022448"/>
    </source>
</evidence>
<dbReference type="GO" id="GO:0015031">
    <property type="term" value="P:protein transport"/>
    <property type="evidence" value="ECO:0007669"/>
    <property type="project" value="UniProtKB-KW"/>
</dbReference>
<sequence length="441" mass="48938">MTLNRNSASEILRNCISMLSPRAPIHAKIRAVRYINNNYYHPSGANTDKLFKGLIRCMKISENGVQHEAVQAINKFACYPHYGGLQALTECVKQCSGKTRNVAIQAIGNIAADCSLCRKQVCRSPAVSVLVNLMSENPSMKQQSVQNLLRTLSVVFEDGTTVINSEVTSRAVHSLYPMLYSPSNTTRKLAADCVSQVAFGRGNEAQARISLFKTISFINLLLSVEGILPRLMELLDDPVASTSALFTVGRIVAGNDQQTQHVIDAGVIPRLIDLHKKNPDDKSLRRDIGWILSNLAAGNREQIERLFSSKHTVPMILDLAKSKERSVRVEACWAASNAFHRASPQRIVWLCKAILPAIRTALDVDMGSALRENALAAVRTILTQNPNFLYLLYRMNVLKRVRVIYAREISDNEIKGIAGNLVAAEDFMLSNNFLPSKFHFC</sequence>
<dbReference type="WBParaSite" id="EVEC_0000528301-mRNA-1">
    <property type="protein sequence ID" value="EVEC_0000528301-mRNA-1"/>
    <property type="gene ID" value="EVEC_0000528301"/>
</dbReference>
<evidence type="ECO:0000256" key="3">
    <source>
        <dbReference type="ARBA" id="ARBA00022927"/>
    </source>
</evidence>
<reference evidence="4 5" key="2">
    <citation type="submission" date="2018-10" db="EMBL/GenBank/DDBJ databases">
        <authorList>
            <consortium name="Pathogen Informatics"/>
        </authorList>
    </citation>
    <scope>NUCLEOTIDE SEQUENCE [LARGE SCALE GENOMIC DNA]</scope>
</reference>
<dbReference type="STRING" id="51028.A0A0N4V505"/>
<keyword evidence="5" id="KW-1185">Reference proteome</keyword>
<name>A0A0N4V505_ENTVE</name>
<keyword evidence="3" id="KW-0653">Protein transport</keyword>
<protein>
    <submittedName>
        <fullName evidence="6">Armadillo repeat-containing protein 8</fullName>
    </submittedName>
</protein>
<dbReference type="Proteomes" id="UP000274131">
    <property type="component" value="Unassembled WGS sequence"/>
</dbReference>
<dbReference type="InterPro" id="IPR011989">
    <property type="entry name" value="ARM-like"/>
</dbReference>
<reference evidence="6" key="1">
    <citation type="submission" date="2017-02" db="UniProtKB">
        <authorList>
            <consortium name="WormBaseParasite"/>
        </authorList>
    </citation>
    <scope>IDENTIFICATION</scope>
</reference>
<dbReference type="Pfam" id="PF00514">
    <property type="entry name" value="Arm"/>
    <property type="match status" value="1"/>
</dbReference>
<organism evidence="6">
    <name type="scientific">Enterobius vermicularis</name>
    <name type="common">Human pinworm</name>
    <dbReference type="NCBI Taxonomy" id="51028"/>
    <lineage>
        <taxon>Eukaryota</taxon>
        <taxon>Metazoa</taxon>
        <taxon>Ecdysozoa</taxon>
        <taxon>Nematoda</taxon>
        <taxon>Chromadorea</taxon>
        <taxon>Rhabditida</taxon>
        <taxon>Spirurina</taxon>
        <taxon>Oxyuridomorpha</taxon>
        <taxon>Oxyuroidea</taxon>
        <taxon>Oxyuridae</taxon>
        <taxon>Enterobius</taxon>
    </lineage>
</organism>
<proteinExistence type="inferred from homology"/>
<dbReference type="SMART" id="SM00185">
    <property type="entry name" value="ARM"/>
    <property type="match status" value="5"/>
</dbReference>
<gene>
    <name evidence="4" type="ORF">EVEC_LOCUS4914</name>
</gene>
<comment type="similarity">
    <text evidence="1">Belongs to the importin alpha family.</text>
</comment>
<dbReference type="AlphaFoldDB" id="A0A0N4V505"/>
<evidence type="ECO:0000313" key="5">
    <source>
        <dbReference type="Proteomes" id="UP000274131"/>
    </source>
</evidence>
<evidence type="ECO:0000313" key="6">
    <source>
        <dbReference type="WBParaSite" id="EVEC_0000528301-mRNA-1"/>
    </source>
</evidence>
<keyword evidence="2" id="KW-0813">Transport</keyword>
<dbReference type="InterPro" id="IPR000225">
    <property type="entry name" value="Armadillo"/>
</dbReference>
<dbReference type="EMBL" id="UXUI01008000">
    <property type="protein sequence ID" value="VDD90163.1"/>
    <property type="molecule type" value="Genomic_DNA"/>
</dbReference>
<evidence type="ECO:0000256" key="1">
    <source>
        <dbReference type="ARBA" id="ARBA00010394"/>
    </source>
</evidence>
<dbReference type="OrthoDB" id="5808860at2759"/>
<dbReference type="PANTHER" id="PTHR23316">
    <property type="entry name" value="IMPORTIN ALPHA"/>
    <property type="match status" value="1"/>
</dbReference>